<gene>
    <name evidence="2" type="ORF">M0M57_00480</name>
</gene>
<name>A0ABY4KIV8_9FLAO</name>
<organism evidence="2 3">
    <name type="scientific">Flavobacterium azooxidireducens</name>
    <dbReference type="NCBI Taxonomy" id="1871076"/>
    <lineage>
        <taxon>Bacteria</taxon>
        <taxon>Pseudomonadati</taxon>
        <taxon>Bacteroidota</taxon>
        <taxon>Flavobacteriia</taxon>
        <taxon>Flavobacteriales</taxon>
        <taxon>Flavobacteriaceae</taxon>
        <taxon>Flavobacterium</taxon>
    </lineage>
</organism>
<feature type="compositionally biased region" description="Basic and acidic residues" evidence="1">
    <location>
        <begin position="158"/>
        <end position="169"/>
    </location>
</feature>
<accession>A0ABY4KIV8</accession>
<proteinExistence type="predicted"/>
<evidence type="ECO:0000313" key="3">
    <source>
        <dbReference type="Proteomes" id="UP000830583"/>
    </source>
</evidence>
<evidence type="ECO:0000313" key="2">
    <source>
        <dbReference type="EMBL" id="UPQ79330.1"/>
    </source>
</evidence>
<keyword evidence="3" id="KW-1185">Reference proteome</keyword>
<feature type="region of interest" description="Disordered" evidence="1">
    <location>
        <begin position="217"/>
        <end position="251"/>
    </location>
</feature>
<feature type="compositionally biased region" description="Basic and acidic residues" evidence="1">
    <location>
        <begin position="180"/>
        <end position="189"/>
    </location>
</feature>
<evidence type="ECO:0000256" key="1">
    <source>
        <dbReference type="SAM" id="MobiDB-lite"/>
    </source>
</evidence>
<sequence length="431" mass="52261">MDNYEDLINGLNSQDREVKNSKIINEFKAFLKLNNSVYNTFAGVKAEIDNILNNPISVDEAEYYHKLFPSFFVHLKNIKADLSFFPEYTFVPEYQKLIDKHYTFIMRDMTLAETETSRNKILQLLEENKQQLPNYLRNLEIERQQLAEIERQKIEKENNKRREEEEKQQRQQQEALKQSLAEKERQRIQQENEKIRVEKERQRIEQENERRKIEEENKKRIEEQQRQQAEQERQRIAELETKRTQQEKERQKIEEEKRKHLEWERDYFNSPKFIDDIFENLRLNFGGLGFDLRGKSELNEIPHTVYYDYQNRIGNHIIYKSELEIAGNKIQVKTNRFIFRVYFEKLNYFRKSILGEKPNLIKDYEITDSYLPFKFNKYDLYDLKYCKNEGKIIFILKNGNKYELLDESIKHGAAPPVEANYAPLFRKFRGS</sequence>
<dbReference type="Proteomes" id="UP000830583">
    <property type="component" value="Chromosome"/>
</dbReference>
<reference evidence="2" key="1">
    <citation type="submission" date="2022-04" db="EMBL/GenBank/DDBJ databases">
        <title>Consumption of N2O by Flavobacterium azooxidireducens sp. nov. isolated from Decomposing Leaf Litter of Phragmites australis (Cav.).</title>
        <authorList>
            <person name="Behrendt U."/>
            <person name="Spanner T."/>
            <person name="Augustin J."/>
            <person name="Horn M.A."/>
            <person name="Kolb S."/>
            <person name="Ulrich A."/>
        </authorList>
    </citation>
    <scope>NUCLEOTIDE SEQUENCE</scope>
    <source>
        <strain evidence="2">IGB 4-14</strain>
    </source>
</reference>
<protein>
    <submittedName>
        <fullName evidence="2">Uncharacterized protein</fullName>
    </submittedName>
</protein>
<dbReference type="EMBL" id="CP096205">
    <property type="protein sequence ID" value="UPQ79330.1"/>
    <property type="molecule type" value="Genomic_DNA"/>
</dbReference>
<dbReference type="RefSeq" id="WP_248434380.1">
    <property type="nucleotide sequence ID" value="NZ_CP096205.1"/>
</dbReference>
<feature type="region of interest" description="Disordered" evidence="1">
    <location>
        <begin position="158"/>
        <end position="189"/>
    </location>
</feature>